<evidence type="ECO:0000313" key="2">
    <source>
        <dbReference type="Proteomes" id="UP001303046"/>
    </source>
</evidence>
<sequence length="87" mass="10053">MDQEKFYREDHTFYKVTVGDFNAKIGSRKMCEDLHIGTHDHQWIEQGEKLSEFVMATKTIHGNLQFRSPPLYAGPVTVGVTRWSVPN</sequence>
<evidence type="ECO:0000313" key="1">
    <source>
        <dbReference type="EMBL" id="KAK6734167.1"/>
    </source>
</evidence>
<dbReference type="EMBL" id="JAVFWL010000002">
    <property type="protein sequence ID" value="KAK6734167.1"/>
    <property type="molecule type" value="Genomic_DNA"/>
</dbReference>
<name>A0ABR1C6N5_NECAM</name>
<accession>A0ABR1C6N5</accession>
<comment type="caution">
    <text evidence="1">The sequence shown here is derived from an EMBL/GenBank/DDBJ whole genome shotgun (WGS) entry which is preliminary data.</text>
</comment>
<gene>
    <name evidence="1" type="primary">Necator_chrII.g5547</name>
    <name evidence="1" type="ORF">RB195_017754</name>
</gene>
<reference evidence="1 2" key="1">
    <citation type="submission" date="2023-08" db="EMBL/GenBank/DDBJ databases">
        <title>A Necator americanus chromosomal reference genome.</title>
        <authorList>
            <person name="Ilik V."/>
            <person name="Petrzelkova K.J."/>
            <person name="Pardy F."/>
            <person name="Fuh T."/>
            <person name="Niatou-Singa F.S."/>
            <person name="Gouil Q."/>
            <person name="Baker L."/>
            <person name="Ritchie M.E."/>
            <person name="Jex A.R."/>
            <person name="Gazzola D."/>
            <person name="Li H."/>
            <person name="Toshio Fujiwara R."/>
            <person name="Zhan B."/>
            <person name="Aroian R.V."/>
            <person name="Pafco B."/>
            <person name="Schwarz E.M."/>
        </authorList>
    </citation>
    <scope>NUCLEOTIDE SEQUENCE [LARGE SCALE GENOMIC DNA]</scope>
    <source>
        <strain evidence="1 2">Aroian</strain>
        <tissue evidence="1">Whole animal</tissue>
    </source>
</reference>
<protein>
    <submittedName>
        <fullName evidence="1">Uncharacterized protein</fullName>
    </submittedName>
</protein>
<organism evidence="1 2">
    <name type="scientific">Necator americanus</name>
    <name type="common">Human hookworm</name>
    <dbReference type="NCBI Taxonomy" id="51031"/>
    <lineage>
        <taxon>Eukaryota</taxon>
        <taxon>Metazoa</taxon>
        <taxon>Ecdysozoa</taxon>
        <taxon>Nematoda</taxon>
        <taxon>Chromadorea</taxon>
        <taxon>Rhabditida</taxon>
        <taxon>Rhabditina</taxon>
        <taxon>Rhabditomorpha</taxon>
        <taxon>Strongyloidea</taxon>
        <taxon>Ancylostomatidae</taxon>
        <taxon>Bunostominae</taxon>
        <taxon>Necator</taxon>
    </lineage>
</organism>
<keyword evidence="2" id="KW-1185">Reference proteome</keyword>
<dbReference type="Proteomes" id="UP001303046">
    <property type="component" value="Unassembled WGS sequence"/>
</dbReference>
<proteinExistence type="predicted"/>